<proteinExistence type="inferred from homology"/>
<reference evidence="11" key="2">
    <citation type="journal article" date="2023" name="Commun. Biol.">
        <title>Intrasexual cuticular hydrocarbon dimorphism in a wasp sheds light on hydrocarbon biosynthesis genes in Hymenoptera.</title>
        <authorList>
            <person name="Moris V.C."/>
            <person name="Podsiadlowski L."/>
            <person name="Martin S."/>
            <person name="Oeyen J.P."/>
            <person name="Donath A."/>
            <person name="Petersen M."/>
            <person name="Wilbrandt J."/>
            <person name="Misof B."/>
            <person name="Liedtke D."/>
            <person name="Thamm M."/>
            <person name="Scheiner R."/>
            <person name="Schmitt T."/>
            <person name="Niehuis O."/>
        </authorList>
    </citation>
    <scope>NUCLEOTIDE SEQUENCE</scope>
    <source>
        <strain evidence="11">GBR_01_08_01A</strain>
    </source>
</reference>
<evidence type="ECO:0000313" key="11">
    <source>
        <dbReference type="EMBL" id="KAK2584313.1"/>
    </source>
</evidence>
<evidence type="ECO:0000256" key="7">
    <source>
        <dbReference type="ARBA" id="ARBA00048484"/>
    </source>
</evidence>
<organism evidence="11 12">
    <name type="scientific">Odynerus spinipes</name>
    <dbReference type="NCBI Taxonomy" id="1348599"/>
    <lineage>
        <taxon>Eukaryota</taxon>
        <taxon>Metazoa</taxon>
        <taxon>Ecdysozoa</taxon>
        <taxon>Arthropoda</taxon>
        <taxon>Hexapoda</taxon>
        <taxon>Insecta</taxon>
        <taxon>Pterygota</taxon>
        <taxon>Neoptera</taxon>
        <taxon>Endopterygota</taxon>
        <taxon>Hymenoptera</taxon>
        <taxon>Apocrita</taxon>
        <taxon>Aculeata</taxon>
        <taxon>Vespoidea</taxon>
        <taxon>Vespidae</taxon>
        <taxon>Eumeninae</taxon>
        <taxon>Odynerus</taxon>
    </lineage>
</organism>
<dbReference type="EC" id="3.1.1.-" evidence="9"/>
<comment type="similarity">
    <text evidence="1 9">Belongs to the type-B carboxylesterase/lipase family.</text>
</comment>
<dbReference type="PANTHER" id="PTHR43142:SF1">
    <property type="entry name" value="CARBOXYLIC ESTER HYDROLASE"/>
    <property type="match status" value="1"/>
</dbReference>
<dbReference type="Proteomes" id="UP001258017">
    <property type="component" value="Unassembled WGS sequence"/>
</dbReference>
<evidence type="ECO:0000256" key="9">
    <source>
        <dbReference type="RuleBase" id="RU361235"/>
    </source>
</evidence>
<dbReference type="GO" id="GO:0003990">
    <property type="term" value="F:acetylcholinesterase activity"/>
    <property type="evidence" value="ECO:0007669"/>
    <property type="project" value="UniProtKB-EC"/>
</dbReference>
<name>A0AAD9VRG7_9HYME</name>
<evidence type="ECO:0000259" key="10">
    <source>
        <dbReference type="Pfam" id="PF00135"/>
    </source>
</evidence>
<dbReference type="Pfam" id="PF00135">
    <property type="entry name" value="COesterase"/>
    <property type="match status" value="1"/>
</dbReference>
<dbReference type="InterPro" id="IPR000997">
    <property type="entry name" value="Cholinesterase"/>
</dbReference>
<keyword evidence="5" id="KW-1015">Disulfide bond</keyword>
<feature type="domain" description="Carboxylesterase type B" evidence="10">
    <location>
        <begin position="7"/>
        <end position="526"/>
    </location>
</feature>
<dbReference type="PROSITE" id="PS00941">
    <property type="entry name" value="CARBOXYLESTERASE_B_2"/>
    <property type="match status" value="1"/>
</dbReference>
<reference evidence="11" key="1">
    <citation type="submission" date="2021-08" db="EMBL/GenBank/DDBJ databases">
        <authorList>
            <person name="Misof B."/>
            <person name="Oliver O."/>
            <person name="Podsiadlowski L."/>
            <person name="Donath A."/>
            <person name="Peters R."/>
            <person name="Mayer C."/>
            <person name="Rust J."/>
            <person name="Gunkel S."/>
            <person name="Lesny P."/>
            <person name="Martin S."/>
            <person name="Oeyen J.P."/>
            <person name="Petersen M."/>
            <person name="Panagiotis P."/>
            <person name="Wilbrandt J."/>
            <person name="Tanja T."/>
        </authorList>
    </citation>
    <scope>NUCLEOTIDE SEQUENCE</scope>
    <source>
        <strain evidence="11">GBR_01_08_01A</strain>
        <tissue evidence="11">Thorax + abdomen</tissue>
    </source>
</reference>
<accession>A0AAD9VRG7</accession>
<evidence type="ECO:0000256" key="5">
    <source>
        <dbReference type="ARBA" id="ARBA00023157"/>
    </source>
</evidence>
<evidence type="ECO:0000256" key="1">
    <source>
        <dbReference type="ARBA" id="ARBA00005964"/>
    </source>
</evidence>
<evidence type="ECO:0000256" key="8">
    <source>
        <dbReference type="PIRSR" id="PIRSR600997-1"/>
    </source>
</evidence>
<dbReference type="PROSITE" id="PS00122">
    <property type="entry name" value="CARBOXYLESTERASE_B_1"/>
    <property type="match status" value="1"/>
</dbReference>
<dbReference type="Gene3D" id="3.40.50.1820">
    <property type="entry name" value="alpha/beta hydrolase"/>
    <property type="match status" value="1"/>
</dbReference>
<comment type="catalytic activity">
    <reaction evidence="7">
        <text>acetylcholine + H2O = choline + acetate + H(+)</text>
        <dbReference type="Rhea" id="RHEA:17561"/>
        <dbReference type="ChEBI" id="CHEBI:15354"/>
        <dbReference type="ChEBI" id="CHEBI:15355"/>
        <dbReference type="ChEBI" id="CHEBI:15377"/>
        <dbReference type="ChEBI" id="CHEBI:15378"/>
        <dbReference type="ChEBI" id="CHEBI:30089"/>
        <dbReference type="EC" id="3.1.1.7"/>
    </reaction>
</comment>
<keyword evidence="4" id="KW-0531">Neurotransmitter degradation</keyword>
<dbReference type="InterPro" id="IPR019819">
    <property type="entry name" value="Carboxylesterase_B_CS"/>
</dbReference>
<keyword evidence="2" id="KW-0719">Serine esterase</keyword>
<feature type="active site" description="Charge relay system" evidence="8">
    <location>
        <position position="320"/>
    </location>
</feature>
<dbReference type="EMBL" id="JAIFRP010000026">
    <property type="protein sequence ID" value="KAK2584313.1"/>
    <property type="molecule type" value="Genomic_DNA"/>
</dbReference>
<evidence type="ECO:0000256" key="3">
    <source>
        <dbReference type="ARBA" id="ARBA00022801"/>
    </source>
</evidence>
<keyword evidence="12" id="KW-1185">Reference proteome</keyword>
<keyword evidence="3 9" id="KW-0378">Hydrolase</keyword>
<dbReference type="InterPro" id="IPR019826">
    <property type="entry name" value="Carboxylesterase_B_AS"/>
</dbReference>
<dbReference type="PANTHER" id="PTHR43142">
    <property type="entry name" value="CARBOXYLIC ESTER HYDROLASE"/>
    <property type="match status" value="1"/>
</dbReference>
<gene>
    <name evidence="11" type="ORF">KPH14_006704</name>
</gene>
<dbReference type="PRINTS" id="PR00878">
    <property type="entry name" value="CHOLNESTRASE"/>
</dbReference>
<feature type="active site" description="Acyl-ester intermediate" evidence="8">
    <location>
        <position position="191"/>
    </location>
</feature>
<evidence type="ECO:0000256" key="4">
    <source>
        <dbReference type="ARBA" id="ARBA00022867"/>
    </source>
</evidence>
<evidence type="ECO:0000256" key="2">
    <source>
        <dbReference type="ARBA" id="ARBA00022487"/>
    </source>
</evidence>
<evidence type="ECO:0000256" key="6">
    <source>
        <dbReference type="ARBA" id="ARBA00023180"/>
    </source>
</evidence>
<feature type="active site" description="Charge relay system" evidence="8">
    <location>
        <position position="441"/>
    </location>
</feature>
<dbReference type="SUPFAM" id="SSF53474">
    <property type="entry name" value="alpha/beta-Hydrolases"/>
    <property type="match status" value="1"/>
</dbReference>
<dbReference type="InterPro" id="IPR002018">
    <property type="entry name" value="CarbesteraseB"/>
</dbReference>
<sequence>MASKEGPIITLKQGKLRGVVEVNVCDGSNFLAFRGIPYAKPPVGELRFKDPLPAEEWTGIRDASKFGDVCAHRNIITREVLGSDDCLYLNVYTRNIDPAVKRAVMVWIHGGGFYMGSGNDDVYGPDYLVRKDVVLITINYRLGVFGFLNLEDKVAPGNQGLKDQVMALRWVRDNIAMFGGDPENVTIFGESAGGASVHYLTISPMADGLFHKAISQSGVSINPWASIEEPRRFGYQLAANLGFKSFDPKAIVDFLRTVDAKKLVEQQGRLRTPDEELVTLTVFGPGVDYKSPNPFLSQPPTIAFQHGAKVPILLGYNEMEGSILISNEMDTKAMSDGRTYQMNKNFESTLPPPVVRELKQKGIAIEDFKRMYFENELITKESIENYAHMLSDVFFVHDIYKVVKVLTAKNKFPTYLYKFCYEDDNFIFRKFMKVTIPGAMHGEELFYLFYSRIQEMLNIGSHQPGTTNYNVMEYLTQMWTNFAKTGNPTPAKTELIPVSWEPLERNSDRYNYMHIDKDLKMDSLQKGRSRFEWNASTKHKL</sequence>
<evidence type="ECO:0000313" key="12">
    <source>
        <dbReference type="Proteomes" id="UP001258017"/>
    </source>
</evidence>
<protein>
    <recommendedName>
        <fullName evidence="9">Carboxylic ester hydrolase</fullName>
        <ecNumber evidence="9">3.1.1.-</ecNumber>
    </recommendedName>
</protein>
<dbReference type="AlphaFoldDB" id="A0AAD9VRG7"/>
<dbReference type="InterPro" id="IPR029058">
    <property type="entry name" value="AB_hydrolase_fold"/>
</dbReference>
<comment type="caution">
    <text evidence="11">The sequence shown here is derived from an EMBL/GenBank/DDBJ whole genome shotgun (WGS) entry which is preliminary data.</text>
</comment>
<keyword evidence="6" id="KW-0325">Glycoprotein</keyword>